<feature type="compositionally biased region" description="Basic residues" evidence="1">
    <location>
        <begin position="470"/>
        <end position="480"/>
    </location>
</feature>
<dbReference type="EMBL" id="CYKH01001629">
    <property type="protein sequence ID" value="CUI14779.1"/>
    <property type="molecule type" value="Genomic_DNA"/>
</dbReference>
<evidence type="ECO:0000313" key="3">
    <source>
        <dbReference type="Proteomes" id="UP000051952"/>
    </source>
</evidence>
<protein>
    <recommendedName>
        <fullName evidence="4">RRM domain-containing protein</fullName>
    </recommendedName>
</protein>
<keyword evidence="3" id="KW-1185">Reference proteome</keyword>
<feature type="compositionally biased region" description="Basic and acidic residues" evidence="1">
    <location>
        <begin position="257"/>
        <end position="268"/>
    </location>
</feature>
<dbReference type="OMA" id="WEACKED"/>
<reference evidence="3" key="1">
    <citation type="submission" date="2015-09" db="EMBL/GenBank/DDBJ databases">
        <authorList>
            <consortium name="Pathogen Informatics"/>
        </authorList>
    </citation>
    <scope>NUCLEOTIDE SEQUENCE [LARGE SCALE GENOMIC DNA]</scope>
    <source>
        <strain evidence="3">Lake Konstanz</strain>
    </source>
</reference>
<feature type="compositionally biased region" description="Low complexity" evidence="1">
    <location>
        <begin position="320"/>
        <end position="330"/>
    </location>
</feature>
<dbReference type="InterPro" id="IPR012677">
    <property type="entry name" value="Nucleotide-bd_a/b_plait_sf"/>
</dbReference>
<feature type="region of interest" description="Disordered" evidence="1">
    <location>
        <begin position="226"/>
        <end position="666"/>
    </location>
</feature>
<feature type="compositionally biased region" description="Basic and acidic residues" evidence="1">
    <location>
        <begin position="430"/>
        <end position="453"/>
    </location>
</feature>
<dbReference type="Proteomes" id="UP000051952">
    <property type="component" value="Unassembled WGS sequence"/>
</dbReference>
<accession>A0A0S4KMP7</accession>
<feature type="compositionally biased region" description="Basic and acidic residues" evidence="1">
    <location>
        <begin position="340"/>
        <end position="371"/>
    </location>
</feature>
<dbReference type="VEuPathDB" id="TriTrypDB:BSAL_14590"/>
<evidence type="ECO:0008006" key="4">
    <source>
        <dbReference type="Google" id="ProtNLM"/>
    </source>
</evidence>
<organism evidence="2 3">
    <name type="scientific">Bodo saltans</name>
    <name type="common">Flagellated protozoan</name>
    <dbReference type="NCBI Taxonomy" id="75058"/>
    <lineage>
        <taxon>Eukaryota</taxon>
        <taxon>Discoba</taxon>
        <taxon>Euglenozoa</taxon>
        <taxon>Kinetoplastea</taxon>
        <taxon>Metakinetoplastina</taxon>
        <taxon>Eubodonida</taxon>
        <taxon>Bodonidae</taxon>
        <taxon>Bodo</taxon>
    </lineage>
</organism>
<feature type="compositionally biased region" description="Basic and acidic residues" evidence="1">
    <location>
        <begin position="285"/>
        <end position="308"/>
    </location>
</feature>
<dbReference type="AlphaFoldDB" id="A0A0S4KMP7"/>
<feature type="compositionally biased region" description="Polar residues" evidence="1">
    <location>
        <begin position="405"/>
        <end position="428"/>
    </location>
</feature>
<name>A0A0S4KMP7_BODSA</name>
<sequence length="666" mass="72055">MLHHDHYDPHYEEQEPLPPPCQRLVVRNLPFDVREVDFVKYLSEKKSCAAFLGGGSGSNAAAPGLVLTSFKNGKAACKHKGRGPVSATAFILAETPAVATTLAAALDSIAFNATSDPTLLMSVEYSAYQEAPMGGSGGGDSTSDAAASGSIFTDPEYLKFVETVVTAPAATTGDSINTAVSRESLAKYAQEHLQEIAARRETTLVKDILNNWYHKIPFGWERRKLAKSDKGRSGGDRTTSATGSSKAAALAGPSSADGRRGSETKPGKQADASAKVSKKSLKDKKRGDKKPETSGGHDKKKSDSSKKDRASKKKKDRTSSKAPTESSSSSPVQEEQLTPEEIKRRAKREHDRERKNRKRREERAAAAEERRASKHSSTISSDGVAVSNDDKKGRASTRKSRKDTNQAANTISAPSTTASVSGSTQQNPRGGKEESRRKKDRESSRKSINEENQQRGAPSASTSKEEERARRKKEERKKRRDAKDGITQRNSDGSVVVDGQHYPRSREQEILDRERDKEAKQRRIKEKDDRIRRQEQLLREANAKAKKNQSRQGGAEGNNDLNEAAAAGESKGSKKNSFTVSNTRRGANLAKDMPSLDDAMPHHARGSAAAGAAPAPAQGVWSAKAPPSNANSASDDHQARRPPPAPAAAKKVMLRRPPQPPPPAAE</sequence>
<feature type="compositionally biased region" description="Basic and acidic residues" evidence="1">
    <location>
        <begin position="226"/>
        <end position="235"/>
    </location>
</feature>
<proteinExistence type="predicted"/>
<feature type="compositionally biased region" description="Basic and acidic residues" evidence="1">
    <location>
        <begin position="504"/>
        <end position="543"/>
    </location>
</feature>
<feature type="compositionally biased region" description="Pro residues" evidence="1">
    <location>
        <begin position="657"/>
        <end position="666"/>
    </location>
</feature>
<gene>
    <name evidence="2" type="ORF">BSAL_14590</name>
</gene>
<feature type="compositionally biased region" description="Low complexity" evidence="1">
    <location>
        <begin position="238"/>
        <end position="251"/>
    </location>
</feature>
<evidence type="ECO:0000256" key="1">
    <source>
        <dbReference type="SAM" id="MobiDB-lite"/>
    </source>
</evidence>
<evidence type="ECO:0000313" key="2">
    <source>
        <dbReference type="EMBL" id="CUI14779.1"/>
    </source>
</evidence>
<dbReference type="Gene3D" id="3.30.70.330">
    <property type="match status" value="1"/>
</dbReference>
<feature type="compositionally biased region" description="Low complexity" evidence="1">
    <location>
        <begin position="606"/>
        <end position="633"/>
    </location>
</feature>